<accession>A0A853IWX5</accession>
<evidence type="ECO:0008006" key="3">
    <source>
        <dbReference type="Google" id="ProtNLM"/>
    </source>
</evidence>
<name>A0A853IWX5_9BURK</name>
<keyword evidence="2" id="KW-1185">Reference proteome</keyword>
<comment type="caution">
    <text evidence="1">The sequence shown here is derived from an EMBL/GenBank/DDBJ whole genome shotgun (WGS) entry which is preliminary data.</text>
</comment>
<gene>
    <name evidence="1" type="ORF">H0I39_17540</name>
</gene>
<evidence type="ECO:0000313" key="2">
    <source>
        <dbReference type="Proteomes" id="UP000589716"/>
    </source>
</evidence>
<protein>
    <recommendedName>
        <fullName evidence="3">FeoB-associated Cys-rich membrane protein</fullName>
    </recommendedName>
</protein>
<dbReference type="EMBL" id="JACCKX010000001">
    <property type="protein sequence ID" value="NZA03074.1"/>
    <property type="molecule type" value="Genomic_DNA"/>
</dbReference>
<reference evidence="1 2" key="1">
    <citation type="submission" date="2020-07" db="EMBL/GenBank/DDBJ databases">
        <authorList>
            <person name="Maaloum M."/>
        </authorList>
    </citation>
    <scope>NUCLEOTIDE SEQUENCE [LARGE SCALE GENOMIC DNA]</scope>
    <source>
        <strain evidence="1 2">GCS-AN-3</strain>
    </source>
</reference>
<organism evidence="1 2">
    <name type="scientific">Ottowia beijingensis</name>
    <dbReference type="NCBI Taxonomy" id="1207057"/>
    <lineage>
        <taxon>Bacteria</taxon>
        <taxon>Pseudomonadati</taxon>
        <taxon>Pseudomonadota</taxon>
        <taxon>Betaproteobacteria</taxon>
        <taxon>Burkholderiales</taxon>
        <taxon>Comamonadaceae</taxon>
        <taxon>Ottowia</taxon>
    </lineage>
</organism>
<dbReference type="Proteomes" id="UP000589716">
    <property type="component" value="Unassembled WGS sequence"/>
</dbReference>
<dbReference type="RefSeq" id="WP_180551331.1">
    <property type="nucleotide sequence ID" value="NZ_JACCKX010000001.1"/>
</dbReference>
<evidence type="ECO:0000313" key="1">
    <source>
        <dbReference type="EMBL" id="NZA03074.1"/>
    </source>
</evidence>
<sequence>MQALVVALIVTLAALYVLWRFLPARWRNLAAKRLGLGAGAGQAGHCHACSDCGACATPAADSDK</sequence>
<dbReference type="AlphaFoldDB" id="A0A853IWX5"/>
<proteinExistence type="predicted"/>